<evidence type="ECO:0008006" key="3">
    <source>
        <dbReference type="Google" id="ProtNLM"/>
    </source>
</evidence>
<accession>A0A4D9D7M2</accession>
<organism evidence="1 2">
    <name type="scientific">Nannochloropsis salina CCMP1776</name>
    <dbReference type="NCBI Taxonomy" id="1027361"/>
    <lineage>
        <taxon>Eukaryota</taxon>
        <taxon>Sar</taxon>
        <taxon>Stramenopiles</taxon>
        <taxon>Ochrophyta</taxon>
        <taxon>Eustigmatophyceae</taxon>
        <taxon>Eustigmatales</taxon>
        <taxon>Monodopsidaceae</taxon>
        <taxon>Microchloropsis</taxon>
        <taxon>Microchloropsis salina</taxon>
    </lineage>
</organism>
<dbReference type="Proteomes" id="UP000355283">
    <property type="component" value="Unassembled WGS sequence"/>
</dbReference>
<proteinExistence type="predicted"/>
<reference evidence="1 2" key="1">
    <citation type="submission" date="2019-01" db="EMBL/GenBank/DDBJ databases">
        <title>Nuclear Genome Assembly of the Microalgal Biofuel strain Nannochloropsis salina CCMP1776.</title>
        <authorList>
            <person name="Hovde B."/>
        </authorList>
    </citation>
    <scope>NUCLEOTIDE SEQUENCE [LARGE SCALE GENOMIC DNA]</scope>
    <source>
        <strain evidence="1 2">CCMP1776</strain>
    </source>
</reference>
<keyword evidence="2" id="KW-1185">Reference proteome</keyword>
<comment type="caution">
    <text evidence="1">The sequence shown here is derived from an EMBL/GenBank/DDBJ whole genome shotgun (WGS) entry which is preliminary data.</text>
</comment>
<dbReference type="EMBL" id="SDOX01000005">
    <property type="protein sequence ID" value="TFJ87582.1"/>
    <property type="molecule type" value="Genomic_DNA"/>
</dbReference>
<evidence type="ECO:0000313" key="1">
    <source>
        <dbReference type="EMBL" id="TFJ87582.1"/>
    </source>
</evidence>
<gene>
    <name evidence="1" type="ORF">NSK_000933</name>
</gene>
<dbReference type="AlphaFoldDB" id="A0A4D9D7M2"/>
<dbReference type="OrthoDB" id="446939at2759"/>
<dbReference type="PANTHER" id="PTHR36018">
    <property type="entry name" value="OS09G0481800 PROTEIN"/>
    <property type="match status" value="1"/>
</dbReference>
<evidence type="ECO:0000313" key="2">
    <source>
        <dbReference type="Proteomes" id="UP000355283"/>
    </source>
</evidence>
<name>A0A4D9D7M2_9STRA</name>
<dbReference type="PANTHER" id="PTHR36018:SF1">
    <property type="entry name" value="OS09G0481800 PROTEIN"/>
    <property type="match status" value="1"/>
</dbReference>
<sequence>MLCAVTKSFIPVPARASRSATYFPAKPTAISLVGSTMRLTPYMFMSTSNFDEPLILTEENAALVLEAARQELGTMFGYTKENQAVGITGEVDLVAVEGISIIVRLKNRFWHDRKMVLTRISKFVTDRIPEAMVEIEDVEQLKGDDAKSVSDFYAH</sequence>
<protein>
    <recommendedName>
        <fullName evidence="3">NIF system FeS cluster assembly NifU C-terminal domain-containing protein</fullName>
    </recommendedName>
</protein>